<dbReference type="EMBL" id="CAJNOC010006033">
    <property type="protein sequence ID" value="CAF1068301.1"/>
    <property type="molecule type" value="Genomic_DNA"/>
</dbReference>
<evidence type="ECO:0000313" key="1">
    <source>
        <dbReference type="EMBL" id="CAF1068301.1"/>
    </source>
</evidence>
<accession>A0A814LQC0</accession>
<proteinExistence type="predicted"/>
<dbReference type="AlphaFoldDB" id="A0A814LQC0"/>
<protein>
    <submittedName>
        <fullName evidence="1">Uncharacterized protein</fullName>
    </submittedName>
</protein>
<keyword evidence="2" id="KW-1185">Reference proteome</keyword>
<gene>
    <name evidence="1" type="ORF">OXX778_LOCUS19609</name>
</gene>
<organism evidence="1 2">
    <name type="scientific">Brachionus calyciflorus</name>
    <dbReference type="NCBI Taxonomy" id="104777"/>
    <lineage>
        <taxon>Eukaryota</taxon>
        <taxon>Metazoa</taxon>
        <taxon>Spiralia</taxon>
        <taxon>Gnathifera</taxon>
        <taxon>Rotifera</taxon>
        <taxon>Eurotatoria</taxon>
        <taxon>Monogononta</taxon>
        <taxon>Pseudotrocha</taxon>
        <taxon>Ploima</taxon>
        <taxon>Brachionidae</taxon>
        <taxon>Brachionus</taxon>
    </lineage>
</organism>
<comment type="caution">
    <text evidence="1">The sequence shown here is derived from an EMBL/GenBank/DDBJ whole genome shotgun (WGS) entry which is preliminary data.</text>
</comment>
<reference evidence="1" key="1">
    <citation type="submission" date="2021-02" db="EMBL/GenBank/DDBJ databases">
        <authorList>
            <person name="Nowell W R."/>
        </authorList>
    </citation>
    <scope>NUCLEOTIDE SEQUENCE</scope>
    <source>
        <strain evidence="1">Ploen Becks lab</strain>
    </source>
</reference>
<name>A0A814LQC0_9BILA</name>
<dbReference type="OrthoDB" id="10029846at2759"/>
<dbReference type="Proteomes" id="UP000663879">
    <property type="component" value="Unassembled WGS sequence"/>
</dbReference>
<sequence length="140" mass="16263">MATCSNDPPRSIIREFQKNLSDECISLWPKKVAIRRNIIRIRNAKYGHKNNPKLLSDVEIDDELTLTYKKSKFLYGDSGKDDKSRIIIFTTEQNIRLLGTYRDWYCDGTFDVSPTLFKQVYTIHIIIRGTTLPMVYALLA</sequence>
<evidence type="ECO:0000313" key="2">
    <source>
        <dbReference type="Proteomes" id="UP000663879"/>
    </source>
</evidence>
<feature type="non-terminal residue" evidence="1">
    <location>
        <position position="140"/>
    </location>
</feature>